<evidence type="ECO:0000259" key="2">
    <source>
        <dbReference type="PROSITE" id="PS50011"/>
    </source>
</evidence>
<feature type="compositionally biased region" description="Basic and acidic residues" evidence="1">
    <location>
        <begin position="41"/>
        <end position="53"/>
    </location>
</feature>
<protein>
    <submittedName>
        <fullName evidence="3">Serine/threonine protein kinase</fullName>
    </submittedName>
</protein>
<evidence type="ECO:0000313" key="4">
    <source>
        <dbReference type="Proteomes" id="UP000242814"/>
    </source>
</evidence>
<comment type="caution">
    <text evidence="3">The sequence shown here is derived from an EMBL/GenBank/DDBJ whole genome shotgun (WGS) entry which is preliminary data.</text>
</comment>
<dbReference type="Gene3D" id="1.10.510.10">
    <property type="entry name" value="Transferase(Phosphotransferase) domain 1"/>
    <property type="match status" value="1"/>
</dbReference>
<dbReference type="GO" id="GO:0005524">
    <property type="term" value="F:ATP binding"/>
    <property type="evidence" value="ECO:0007669"/>
    <property type="project" value="InterPro"/>
</dbReference>
<evidence type="ECO:0000313" key="3">
    <source>
        <dbReference type="EMBL" id="ODH35219.1"/>
    </source>
</evidence>
<gene>
    <name evidence="3" type="ORF">ACO22_02984</name>
</gene>
<feature type="compositionally biased region" description="Gly residues" evidence="1">
    <location>
        <begin position="577"/>
        <end position="588"/>
    </location>
</feature>
<dbReference type="PROSITE" id="PS00108">
    <property type="entry name" value="PROTEIN_KINASE_ST"/>
    <property type="match status" value="1"/>
</dbReference>
<feature type="region of interest" description="Disordered" evidence="1">
    <location>
        <begin position="467"/>
        <end position="489"/>
    </location>
</feature>
<reference evidence="3 4" key="1">
    <citation type="submission" date="2016-06" db="EMBL/GenBank/DDBJ databases">
        <authorList>
            <person name="Kjaerup R.B."/>
            <person name="Dalgaard T.S."/>
            <person name="Juul-Madsen H.R."/>
        </authorList>
    </citation>
    <scope>NUCLEOTIDE SEQUENCE [LARGE SCALE GENOMIC DNA]</scope>
    <source>
        <strain evidence="3 4">Pb300</strain>
    </source>
</reference>
<dbReference type="VEuPathDB" id="FungiDB:PADG_04226"/>
<keyword evidence="3" id="KW-0723">Serine/threonine-protein kinase</keyword>
<dbReference type="InterPro" id="IPR008271">
    <property type="entry name" value="Ser/Thr_kinase_AS"/>
</dbReference>
<dbReference type="EMBL" id="LZYO01000097">
    <property type="protein sequence ID" value="ODH35219.1"/>
    <property type="molecule type" value="Genomic_DNA"/>
</dbReference>
<organism evidence="3 4">
    <name type="scientific">Paracoccidioides brasiliensis</name>
    <dbReference type="NCBI Taxonomy" id="121759"/>
    <lineage>
        <taxon>Eukaryota</taxon>
        <taxon>Fungi</taxon>
        <taxon>Dikarya</taxon>
        <taxon>Ascomycota</taxon>
        <taxon>Pezizomycotina</taxon>
        <taxon>Eurotiomycetes</taxon>
        <taxon>Eurotiomycetidae</taxon>
        <taxon>Onygenales</taxon>
        <taxon>Ajellomycetaceae</taxon>
        <taxon>Paracoccidioides</taxon>
    </lineage>
</organism>
<keyword evidence="3" id="KW-0418">Kinase</keyword>
<feature type="region of interest" description="Disordered" evidence="1">
    <location>
        <begin position="28"/>
        <end position="60"/>
    </location>
</feature>
<dbReference type="InterPro" id="IPR011009">
    <property type="entry name" value="Kinase-like_dom_sf"/>
</dbReference>
<feature type="region of interest" description="Disordered" evidence="1">
    <location>
        <begin position="712"/>
        <end position="738"/>
    </location>
</feature>
<accession>A0A1D2JH99</accession>
<dbReference type="InterPro" id="IPR050167">
    <property type="entry name" value="Ser_Thr_protein_kinase"/>
</dbReference>
<dbReference type="GO" id="GO:0004674">
    <property type="term" value="F:protein serine/threonine kinase activity"/>
    <property type="evidence" value="ECO:0007669"/>
    <property type="project" value="UniProtKB-KW"/>
</dbReference>
<dbReference type="InterPro" id="IPR000719">
    <property type="entry name" value="Prot_kinase_dom"/>
</dbReference>
<dbReference type="VEuPathDB" id="FungiDB:PABG_01231"/>
<feature type="region of interest" description="Disordered" evidence="1">
    <location>
        <begin position="577"/>
        <end position="596"/>
    </location>
</feature>
<dbReference type="PANTHER" id="PTHR23257">
    <property type="entry name" value="SERINE-THREONINE PROTEIN KINASE"/>
    <property type="match status" value="1"/>
</dbReference>
<dbReference type="Proteomes" id="UP000242814">
    <property type="component" value="Unassembled WGS sequence"/>
</dbReference>
<name>A0A1D2JH99_PARBR</name>
<evidence type="ECO:0000256" key="1">
    <source>
        <dbReference type="SAM" id="MobiDB-lite"/>
    </source>
</evidence>
<keyword evidence="3" id="KW-0808">Transferase</keyword>
<dbReference type="AlphaFoldDB" id="A0A1D2JH99"/>
<sequence>MAKREPPISLALKTSVDPNATYLCPLSLSSTLTPPLTPTTPHDKPTLYDDHNGLKQSIPVPTESGFRELEGQQPENKNLLPLEFPYDIELQSDSRGRPIEYGSGAWSVVYKATSRWTLNTPDYPPTPSRTDTLSLPQTSVIAVKSPVRRDAHLILLAEARLLSRLSQIPGAEHHIIPFHGFIPLSHSLVLSAIPLSLSDYISNQAVSAQETFSTKTMFYPVLGMPRWLALARELVIGLDWLHSYGQIIHGDIKPQNVLLKPREPGGDNDSADSNSTEDPFPYEPIYIDFTSSYDPLTMEPNSQSPGSSQSLSALTPPFAAPELLTVQSLKSTNAVQSKGSDVFSLAVTLLTAVTGDLLLYPGSTNMQRLAMSRDGHWVLDYVRSGVHGSRLPVRGIAEKILSPAVVKDPESRIKTADWRPMIEDVIAAQGLQNHRRCTQHSCQRDALRQHTRIASYKELNRDIPFPPTSSASIDTISPPPPPPSTPQNSATTHHILPIPAFYLHRENGVTVPLIPLDELPSWLRIGREDWYSFEWQRYMTPVNDQATIRIGEYEVFAVWETEVYELPTWRRVGVQAGGDRAGTGTGGRGEGEEEEGVRVTYHLDRREAYGSGDNTDALPNDRGRTPESTQRIMGGYGTAYDADDEEQVEWDGANRERGTHIVPQAPPSLPECLDSTICSGGGDCEEFSHIDNAPSLASDNYSYYHGDSAFRRPYHDPHPSRHRQLPSPDISRPPSSTSCTSANCHLLHSLESHSATETSLSSLSSSSDFPNALFYAPIFPQVPLGLTQSAPGHSELSIYYGNFQHWLESTETGSEGMHSA</sequence>
<feature type="domain" description="Protein kinase" evidence="2">
    <location>
        <begin position="95"/>
        <end position="422"/>
    </location>
</feature>
<dbReference type="Pfam" id="PF00069">
    <property type="entry name" value="Pkinase"/>
    <property type="match status" value="1"/>
</dbReference>
<proteinExistence type="predicted"/>
<dbReference type="PROSITE" id="PS50011">
    <property type="entry name" value="PROTEIN_KINASE_DOM"/>
    <property type="match status" value="1"/>
</dbReference>
<feature type="region of interest" description="Disordered" evidence="1">
    <location>
        <begin position="258"/>
        <end position="280"/>
    </location>
</feature>
<feature type="region of interest" description="Disordered" evidence="1">
    <location>
        <begin position="608"/>
        <end position="633"/>
    </location>
</feature>
<dbReference type="SUPFAM" id="SSF56112">
    <property type="entry name" value="Protein kinase-like (PK-like)"/>
    <property type="match status" value="1"/>
</dbReference>
<dbReference type="SMART" id="SM00220">
    <property type="entry name" value="S_TKc"/>
    <property type="match status" value="1"/>
</dbReference>